<evidence type="ECO:0000313" key="2">
    <source>
        <dbReference type="Proteomes" id="UP001295444"/>
    </source>
</evidence>
<name>A0AAD1SLX7_PELCU</name>
<protein>
    <submittedName>
        <fullName evidence="1">Uncharacterized protein</fullName>
    </submittedName>
</protein>
<proteinExistence type="predicted"/>
<dbReference type="AlphaFoldDB" id="A0AAD1SLX7"/>
<evidence type="ECO:0000313" key="1">
    <source>
        <dbReference type="EMBL" id="CAH2305668.1"/>
    </source>
</evidence>
<dbReference type="Proteomes" id="UP001295444">
    <property type="component" value="Chromosome 07"/>
</dbReference>
<feature type="non-terminal residue" evidence="1">
    <location>
        <position position="216"/>
    </location>
</feature>
<keyword evidence="2" id="KW-1185">Reference proteome</keyword>
<organism evidence="1 2">
    <name type="scientific">Pelobates cultripes</name>
    <name type="common">Western spadefoot toad</name>
    <dbReference type="NCBI Taxonomy" id="61616"/>
    <lineage>
        <taxon>Eukaryota</taxon>
        <taxon>Metazoa</taxon>
        <taxon>Chordata</taxon>
        <taxon>Craniata</taxon>
        <taxon>Vertebrata</taxon>
        <taxon>Euteleostomi</taxon>
        <taxon>Amphibia</taxon>
        <taxon>Batrachia</taxon>
        <taxon>Anura</taxon>
        <taxon>Pelobatoidea</taxon>
        <taxon>Pelobatidae</taxon>
        <taxon>Pelobates</taxon>
    </lineage>
</organism>
<gene>
    <name evidence="1" type="ORF">PECUL_23A046890</name>
</gene>
<sequence>MNPPLPLNRALTAKLGKPLSMCYNALLEPKPCEKRTYMKQWEGELGYHLTLAQWYEALSNTKGASKSLSLWEAYCKIAMRWYLVPHRLAKIYKGTSELCWRCEGGAGTMLHMFWDCHALGAYWTQIQNLILNTTGLLVQLRPEHYLLHMIPGLSSHPHKVVLINILTVAKILLAQNWKSQTIPTMATLMERVDVISSYERMASRVQGQERKYAGKW</sequence>
<accession>A0AAD1SLX7</accession>
<reference evidence="1" key="1">
    <citation type="submission" date="2022-03" db="EMBL/GenBank/DDBJ databases">
        <authorList>
            <person name="Alioto T."/>
            <person name="Alioto T."/>
            <person name="Gomez Garrido J."/>
        </authorList>
    </citation>
    <scope>NUCLEOTIDE SEQUENCE</scope>
</reference>
<dbReference type="EMBL" id="OW240918">
    <property type="protein sequence ID" value="CAH2305668.1"/>
    <property type="molecule type" value="Genomic_DNA"/>
</dbReference>